<dbReference type="Proteomes" id="UP000265520">
    <property type="component" value="Unassembled WGS sequence"/>
</dbReference>
<protein>
    <submittedName>
        <fullName evidence="2">Uncharacterized protein</fullName>
    </submittedName>
</protein>
<dbReference type="EMBL" id="LXQA011299404">
    <property type="protein sequence ID" value="MCI92381.1"/>
    <property type="molecule type" value="Genomic_DNA"/>
</dbReference>
<evidence type="ECO:0000256" key="1">
    <source>
        <dbReference type="SAM" id="MobiDB-lite"/>
    </source>
</evidence>
<dbReference type="AlphaFoldDB" id="A0A392VZH7"/>
<feature type="non-terminal residue" evidence="2">
    <location>
        <position position="1"/>
    </location>
</feature>
<sequence>GITSQSSCSPQRAKDPARIQHSAAPPTCSYKFGQVLLRIYSLPRITGQLITG</sequence>
<reference evidence="2 3" key="1">
    <citation type="journal article" date="2018" name="Front. Plant Sci.">
        <title>Red Clover (Trifolium pratense) and Zigzag Clover (T. medium) - A Picture of Genomic Similarities and Differences.</title>
        <authorList>
            <person name="Dluhosova J."/>
            <person name="Istvanek J."/>
            <person name="Nedelnik J."/>
            <person name="Repkova J."/>
        </authorList>
    </citation>
    <scope>NUCLEOTIDE SEQUENCE [LARGE SCALE GENOMIC DNA]</scope>
    <source>
        <strain evidence="3">cv. 10/8</strain>
        <tissue evidence="2">Leaf</tissue>
    </source>
</reference>
<comment type="caution">
    <text evidence="2">The sequence shown here is derived from an EMBL/GenBank/DDBJ whole genome shotgun (WGS) entry which is preliminary data.</text>
</comment>
<evidence type="ECO:0000313" key="2">
    <source>
        <dbReference type="EMBL" id="MCI92381.1"/>
    </source>
</evidence>
<keyword evidence="3" id="KW-1185">Reference proteome</keyword>
<name>A0A392VZH7_9FABA</name>
<organism evidence="2 3">
    <name type="scientific">Trifolium medium</name>
    <dbReference type="NCBI Taxonomy" id="97028"/>
    <lineage>
        <taxon>Eukaryota</taxon>
        <taxon>Viridiplantae</taxon>
        <taxon>Streptophyta</taxon>
        <taxon>Embryophyta</taxon>
        <taxon>Tracheophyta</taxon>
        <taxon>Spermatophyta</taxon>
        <taxon>Magnoliopsida</taxon>
        <taxon>eudicotyledons</taxon>
        <taxon>Gunneridae</taxon>
        <taxon>Pentapetalae</taxon>
        <taxon>rosids</taxon>
        <taxon>fabids</taxon>
        <taxon>Fabales</taxon>
        <taxon>Fabaceae</taxon>
        <taxon>Papilionoideae</taxon>
        <taxon>50 kb inversion clade</taxon>
        <taxon>NPAAA clade</taxon>
        <taxon>Hologalegina</taxon>
        <taxon>IRL clade</taxon>
        <taxon>Trifolieae</taxon>
        <taxon>Trifolium</taxon>
    </lineage>
</organism>
<accession>A0A392VZH7</accession>
<feature type="compositionally biased region" description="Polar residues" evidence="1">
    <location>
        <begin position="1"/>
        <end position="10"/>
    </location>
</feature>
<proteinExistence type="predicted"/>
<feature type="region of interest" description="Disordered" evidence="1">
    <location>
        <begin position="1"/>
        <end position="25"/>
    </location>
</feature>
<evidence type="ECO:0000313" key="3">
    <source>
        <dbReference type="Proteomes" id="UP000265520"/>
    </source>
</evidence>